<evidence type="ECO:0000313" key="3">
    <source>
        <dbReference type="EMBL" id="EJF45413.1"/>
    </source>
</evidence>
<dbReference type="Proteomes" id="UP000002941">
    <property type="component" value="Unassembled WGS sequence"/>
</dbReference>
<evidence type="ECO:0000313" key="4">
    <source>
        <dbReference type="Proteomes" id="UP000002941"/>
    </source>
</evidence>
<feature type="compositionally biased region" description="Acidic residues" evidence="1">
    <location>
        <begin position="93"/>
        <end position="107"/>
    </location>
</feature>
<proteinExistence type="predicted"/>
<accession>J1HIQ0</accession>
<dbReference type="eggNOG" id="ENOG50336Z8">
    <property type="taxonomic scope" value="Bacteria"/>
</dbReference>
<protein>
    <submittedName>
        <fullName evidence="3">Uncharacterized protein</fullName>
    </submittedName>
</protein>
<comment type="caution">
    <text evidence="3">The sequence shown here is derived from an EMBL/GenBank/DDBJ whole genome shotgun (WGS) entry which is preliminary data.</text>
</comment>
<feature type="transmembrane region" description="Helical" evidence="2">
    <location>
        <begin position="55"/>
        <end position="74"/>
    </location>
</feature>
<name>J1HIQ0_9ACTO</name>
<gene>
    <name evidence="3" type="ORF">HMPREF1318_2864</name>
</gene>
<keyword evidence="2" id="KW-0812">Transmembrane</keyword>
<keyword evidence="2" id="KW-0472">Membrane</keyword>
<organism evidence="3 4">
    <name type="scientific">Actinomyces massiliensis F0489</name>
    <dbReference type="NCBI Taxonomy" id="1125718"/>
    <lineage>
        <taxon>Bacteria</taxon>
        <taxon>Bacillati</taxon>
        <taxon>Actinomycetota</taxon>
        <taxon>Actinomycetes</taxon>
        <taxon>Actinomycetales</taxon>
        <taxon>Actinomycetaceae</taxon>
        <taxon>Actinomyces</taxon>
    </lineage>
</organism>
<feature type="compositionally biased region" description="Acidic residues" evidence="1">
    <location>
        <begin position="121"/>
        <end position="148"/>
    </location>
</feature>
<sequence length="148" mass="15273">MHDIFEAASESTGRHNIEVWNDLVSIKDLLICLQISAAYAACAALLAIVVGGQPLFWGLGASVIGFTVNCFFVTPKRDVTIIDDVSHAGIADDSNDDSGGDSSDDQSGDPGESGESGEPGESGEESEDDSDATASENSDDNSDEGGAE</sequence>
<feature type="transmembrane region" description="Helical" evidence="2">
    <location>
        <begin position="29"/>
        <end position="49"/>
    </location>
</feature>
<evidence type="ECO:0000256" key="1">
    <source>
        <dbReference type="SAM" id="MobiDB-lite"/>
    </source>
</evidence>
<feature type="region of interest" description="Disordered" evidence="1">
    <location>
        <begin position="87"/>
        <end position="148"/>
    </location>
</feature>
<evidence type="ECO:0000256" key="2">
    <source>
        <dbReference type="SAM" id="Phobius"/>
    </source>
</evidence>
<keyword evidence="4" id="KW-1185">Reference proteome</keyword>
<reference evidence="3 4" key="1">
    <citation type="submission" date="2012-05" db="EMBL/GenBank/DDBJ databases">
        <authorList>
            <person name="Harkins D.M."/>
            <person name="Madupu R."/>
            <person name="Durkin A.S."/>
            <person name="Torralba M."/>
            <person name="Methe B."/>
            <person name="Sutton G.G."/>
            <person name="Nelson K.E."/>
        </authorList>
    </citation>
    <scope>NUCLEOTIDE SEQUENCE [LARGE SCALE GENOMIC DNA]</scope>
    <source>
        <strain evidence="3 4">F0489</strain>
    </source>
</reference>
<keyword evidence="2" id="KW-1133">Transmembrane helix</keyword>
<dbReference type="PATRIC" id="fig|1125718.3.peg.1236"/>
<dbReference type="RefSeq" id="WP_008731209.1">
    <property type="nucleotide sequence ID" value="NZ_AKFT01000097.1"/>
</dbReference>
<dbReference type="AlphaFoldDB" id="J1HIQ0"/>
<dbReference type="EMBL" id="AKFT01000097">
    <property type="protein sequence ID" value="EJF45413.1"/>
    <property type="molecule type" value="Genomic_DNA"/>
</dbReference>